<sequence>MKILWLSPWLRPLARAYAGELRAAGDEVLLVTSDQHPQPAVPLPWELVLDPRPKSPASWPSTAAAALAVRRFDPDVVVTELVRDPRWLGFARSVPRVSLIHDDQPHGPEERRPRWEERLFDRWNAGAVTTVCFSEYVARRVEGTPGVAGRLATVPLTSDLPEEIVPRPVEAGERRDFVLIGRLNEYKNLPRVLEAWDAHQSGPHHHGDRLRLFGAAATEPVLPRNAWWNGGSYDYLDLLAPLSRAKGSVVHYQLATQSGVQVLSMQLGVSPIVSTRGGLPEFQPARPRPIDPDDVGGLVAAFDQLADPEWAWSLGMHAHAHYAENFHASVAAARLRAVLQDTVDHAAAARVRPPAVVDDHDVHGNPLTVADPDAERHP</sequence>
<evidence type="ECO:0000313" key="5">
    <source>
        <dbReference type="EMBL" id="GAC67485.1"/>
    </source>
</evidence>
<evidence type="ECO:0000256" key="1">
    <source>
        <dbReference type="ARBA" id="ARBA00022676"/>
    </source>
</evidence>
<dbReference type="eggNOG" id="COG0438">
    <property type="taxonomic scope" value="Bacteria"/>
</dbReference>
<keyword evidence="1" id="KW-0328">Glycosyltransferase</keyword>
<dbReference type="RefSeq" id="WP_007618725.1">
    <property type="nucleotide sequence ID" value="NZ_BANX01000008.1"/>
</dbReference>
<proteinExistence type="predicted"/>
<keyword evidence="6" id="KW-1185">Reference proteome</keyword>
<accession>M0QFU8</accession>
<dbReference type="Gene3D" id="3.40.50.2000">
    <property type="entry name" value="Glycogen Phosphorylase B"/>
    <property type="match status" value="2"/>
</dbReference>
<gene>
    <name evidence="5" type="ORF">GS4_08_00690</name>
</gene>
<comment type="caution">
    <text evidence="5">The sequence shown here is derived from an EMBL/GenBank/DDBJ whole genome shotgun (WGS) entry which is preliminary data.</text>
</comment>
<dbReference type="STRING" id="1223545.GS4_08_00690"/>
<dbReference type="SUPFAM" id="SSF53756">
    <property type="entry name" value="UDP-Glycosyltransferase/glycogen phosphorylase"/>
    <property type="match status" value="1"/>
</dbReference>
<organism evidence="5 6">
    <name type="scientific">Gordonia soli NBRC 108243</name>
    <dbReference type="NCBI Taxonomy" id="1223545"/>
    <lineage>
        <taxon>Bacteria</taxon>
        <taxon>Bacillati</taxon>
        <taxon>Actinomycetota</taxon>
        <taxon>Actinomycetes</taxon>
        <taxon>Mycobacteriales</taxon>
        <taxon>Gordoniaceae</taxon>
        <taxon>Gordonia</taxon>
    </lineage>
</organism>
<name>M0QFU8_9ACTN</name>
<protein>
    <recommendedName>
        <fullName evidence="4">Glycosyltransferase subfamily 4-like N-terminal domain-containing protein</fullName>
    </recommendedName>
</protein>
<dbReference type="EMBL" id="BANX01000008">
    <property type="protein sequence ID" value="GAC67485.1"/>
    <property type="molecule type" value="Genomic_DNA"/>
</dbReference>
<dbReference type="Proteomes" id="UP000011666">
    <property type="component" value="Unassembled WGS sequence"/>
</dbReference>
<reference evidence="5 6" key="1">
    <citation type="submission" date="2013-01" db="EMBL/GenBank/DDBJ databases">
        <title>Whole genome shotgun sequence of Gordonia soli NBRC 108243.</title>
        <authorList>
            <person name="Isaki-Nakamura S."/>
            <person name="Hosoyama A."/>
            <person name="Tsuchikane K."/>
            <person name="Ando Y."/>
            <person name="Baba S."/>
            <person name="Ohji S."/>
            <person name="Hamada M."/>
            <person name="Tamura T."/>
            <person name="Yamazoe A."/>
            <person name="Yamazaki S."/>
            <person name="Fujita N."/>
        </authorList>
    </citation>
    <scope>NUCLEOTIDE SEQUENCE [LARGE SCALE GENOMIC DNA]</scope>
    <source>
        <strain evidence="5 6">NBRC 108243</strain>
    </source>
</reference>
<feature type="region of interest" description="Disordered" evidence="3">
    <location>
        <begin position="355"/>
        <end position="378"/>
    </location>
</feature>
<dbReference type="InterPro" id="IPR028098">
    <property type="entry name" value="Glyco_trans_4-like_N"/>
</dbReference>
<evidence type="ECO:0000256" key="3">
    <source>
        <dbReference type="SAM" id="MobiDB-lite"/>
    </source>
</evidence>
<keyword evidence="2" id="KW-0808">Transferase</keyword>
<dbReference type="Pfam" id="PF13439">
    <property type="entry name" value="Glyco_transf_4"/>
    <property type="match status" value="1"/>
</dbReference>
<evidence type="ECO:0000313" key="6">
    <source>
        <dbReference type="Proteomes" id="UP000011666"/>
    </source>
</evidence>
<feature type="domain" description="Glycosyltransferase subfamily 4-like N-terminal" evidence="4">
    <location>
        <begin position="17"/>
        <end position="155"/>
    </location>
</feature>
<evidence type="ECO:0000256" key="2">
    <source>
        <dbReference type="ARBA" id="ARBA00022679"/>
    </source>
</evidence>
<dbReference type="AlphaFoldDB" id="M0QFU8"/>
<dbReference type="GO" id="GO:0016757">
    <property type="term" value="F:glycosyltransferase activity"/>
    <property type="evidence" value="ECO:0007669"/>
    <property type="project" value="UniProtKB-KW"/>
</dbReference>
<evidence type="ECO:0000259" key="4">
    <source>
        <dbReference type="Pfam" id="PF13439"/>
    </source>
</evidence>